<comment type="caution">
    <text evidence="2">The sequence shown here is derived from an EMBL/GenBank/DDBJ whole genome shotgun (WGS) entry which is preliminary data.</text>
</comment>
<feature type="compositionally biased region" description="Acidic residues" evidence="1">
    <location>
        <begin position="105"/>
        <end position="114"/>
    </location>
</feature>
<sequence length="222" mass="24440">MFLSDDNTGKKGAMTKPVEERKDYDDAVTEEQGETGATEDLTVVIDHTVVRIDDEQEHANEMEKRLGVYDKIDEEEEPENTTSQKKGTQSISVPLLAVSIRGDGMETDDDEWNPSDEPRELTPPRTLFTSQDPYLSQSQSLFGSLRSSPHASFSSQSSSSLLGPSINATFNLSSSLLPSQALATSTQIPMSQAVIKEEESEKQDKKPTASGPRVRPTFGKRK</sequence>
<feature type="region of interest" description="Disordered" evidence="1">
    <location>
        <begin position="1"/>
        <end position="165"/>
    </location>
</feature>
<feature type="region of interest" description="Disordered" evidence="1">
    <location>
        <begin position="192"/>
        <end position="222"/>
    </location>
</feature>
<feature type="compositionally biased region" description="Low complexity" evidence="1">
    <location>
        <begin position="147"/>
        <end position="165"/>
    </location>
</feature>
<feature type="compositionally biased region" description="Basic and acidic residues" evidence="1">
    <location>
        <begin position="195"/>
        <end position="207"/>
    </location>
</feature>
<feature type="compositionally biased region" description="Polar residues" evidence="1">
    <location>
        <begin position="127"/>
        <end position="146"/>
    </location>
</feature>
<reference evidence="3" key="1">
    <citation type="submission" date="2022-10" db="EMBL/GenBank/DDBJ databases">
        <title>Genome assembly of Pristionchus species.</title>
        <authorList>
            <person name="Yoshida K."/>
            <person name="Sommer R.J."/>
        </authorList>
    </citation>
    <scope>NUCLEOTIDE SEQUENCE [LARGE SCALE GENOMIC DNA]</scope>
    <source>
        <strain evidence="3">RS5460</strain>
    </source>
</reference>
<gene>
    <name evidence="2" type="ORF">PMAYCL1PPCAC_18365</name>
</gene>
<proteinExistence type="predicted"/>
<dbReference type="EMBL" id="BTRK01000004">
    <property type="protein sequence ID" value="GMR48170.1"/>
    <property type="molecule type" value="Genomic_DNA"/>
</dbReference>
<protein>
    <submittedName>
        <fullName evidence="2">Uncharacterized protein</fullName>
    </submittedName>
</protein>
<evidence type="ECO:0000313" key="2">
    <source>
        <dbReference type="EMBL" id="GMR48170.1"/>
    </source>
</evidence>
<dbReference type="AlphaFoldDB" id="A0AAN5CPE5"/>
<dbReference type="Proteomes" id="UP001328107">
    <property type="component" value="Unassembled WGS sequence"/>
</dbReference>
<feature type="compositionally biased region" description="Polar residues" evidence="1">
    <location>
        <begin position="80"/>
        <end position="92"/>
    </location>
</feature>
<accession>A0AAN5CPE5</accession>
<evidence type="ECO:0000313" key="3">
    <source>
        <dbReference type="Proteomes" id="UP001328107"/>
    </source>
</evidence>
<organism evidence="2 3">
    <name type="scientific">Pristionchus mayeri</name>
    <dbReference type="NCBI Taxonomy" id="1317129"/>
    <lineage>
        <taxon>Eukaryota</taxon>
        <taxon>Metazoa</taxon>
        <taxon>Ecdysozoa</taxon>
        <taxon>Nematoda</taxon>
        <taxon>Chromadorea</taxon>
        <taxon>Rhabditida</taxon>
        <taxon>Rhabditina</taxon>
        <taxon>Diplogasteromorpha</taxon>
        <taxon>Diplogasteroidea</taxon>
        <taxon>Neodiplogasteridae</taxon>
        <taxon>Pristionchus</taxon>
    </lineage>
</organism>
<evidence type="ECO:0000256" key="1">
    <source>
        <dbReference type="SAM" id="MobiDB-lite"/>
    </source>
</evidence>
<keyword evidence="3" id="KW-1185">Reference proteome</keyword>
<name>A0AAN5CPE5_9BILA</name>
<feature type="compositionally biased region" description="Basic and acidic residues" evidence="1">
    <location>
        <begin position="48"/>
        <end position="71"/>
    </location>
</feature>